<dbReference type="AlphaFoldDB" id="A0A1V3WK13"/>
<proteinExistence type="predicted"/>
<dbReference type="EMBL" id="MVBM01000009">
    <property type="protein sequence ID" value="OOK66611.1"/>
    <property type="molecule type" value="Genomic_DNA"/>
</dbReference>
<gene>
    <name evidence="1" type="ORF">BZL30_8138</name>
</gene>
<name>A0A1V3WK13_MYCKA</name>
<protein>
    <submittedName>
        <fullName evidence="1">Cutinase family protein</fullName>
    </submittedName>
</protein>
<organism evidence="1 2">
    <name type="scientific">Mycobacterium kansasii</name>
    <dbReference type="NCBI Taxonomy" id="1768"/>
    <lineage>
        <taxon>Bacteria</taxon>
        <taxon>Bacillati</taxon>
        <taxon>Actinomycetota</taxon>
        <taxon>Actinomycetes</taxon>
        <taxon>Mycobacteriales</taxon>
        <taxon>Mycobacteriaceae</taxon>
        <taxon>Mycobacterium</taxon>
    </lineage>
</organism>
<evidence type="ECO:0000313" key="1">
    <source>
        <dbReference type="EMBL" id="OOK66611.1"/>
    </source>
</evidence>
<accession>A0A1V3WK13</accession>
<dbReference type="InterPro" id="IPR029058">
    <property type="entry name" value="AB_hydrolase_fold"/>
</dbReference>
<evidence type="ECO:0000313" key="2">
    <source>
        <dbReference type="Proteomes" id="UP000189229"/>
    </source>
</evidence>
<reference evidence="1 2" key="1">
    <citation type="submission" date="2017-02" db="EMBL/GenBank/DDBJ databases">
        <title>Complete genome sequences of Mycobacterium kansasii strains isolated from rhesus macaques.</title>
        <authorList>
            <person name="Panda A."/>
            <person name="Nagaraj S."/>
            <person name="Zhao X."/>
            <person name="Tettelin H."/>
            <person name="Detolla L.J."/>
        </authorList>
    </citation>
    <scope>NUCLEOTIDE SEQUENCE [LARGE SCALE GENOMIC DNA]</scope>
    <source>
        <strain evidence="1 2">11-3813</strain>
    </source>
</reference>
<sequence>MRSRLGGKTFGVYPVNYPASDQWDTGIDGIRDASAHVVSMAGSCPRRKWSSADIRRERR</sequence>
<dbReference type="Proteomes" id="UP000189229">
    <property type="component" value="Unassembled WGS sequence"/>
</dbReference>
<dbReference type="Gene3D" id="3.40.50.1820">
    <property type="entry name" value="alpha/beta hydrolase"/>
    <property type="match status" value="1"/>
</dbReference>
<comment type="caution">
    <text evidence="1">The sequence shown here is derived from an EMBL/GenBank/DDBJ whole genome shotgun (WGS) entry which is preliminary data.</text>
</comment>